<dbReference type="GO" id="GO:0046872">
    <property type="term" value="F:metal ion binding"/>
    <property type="evidence" value="ECO:0007669"/>
    <property type="project" value="InterPro"/>
</dbReference>
<reference evidence="5" key="1">
    <citation type="submission" date="2018-01" db="EMBL/GenBank/DDBJ databases">
        <title>Draft genome sequence of Bandra megavirus.</title>
        <authorList>
            <person name="Chatterjee A."/>
            <person name="Yadav R."/>
            <person name="Kondabagil K."/>
        </authorList>
    </citation>
    <scope>NUCLEOTIDE SEQUENCE</scope>
    <source>
        <strain evidence="5">KK-1</strain>
    </source>
</reference>
<protein>
    <submittedName>
        <fullName evidence="5">Zinc protease</fullName>
    </submittedName>
</protein>
<dbReference type="EMBL" id="MG779320">
    <property type="protein sequence ID" value="AUV58270.1"/>
    <property type="molecule type" value="Genomic_DNA"/>
</dbReference>
<evidence type="ECO:0000259" key="4">
    <source>
        <dbReference type="Pfam" id="PF05193"/>
    </source>
</evidence>
<dbReference type="GO" id="GO:0006508">
    <property type="term" value="P:proteolysis"/>
    <property type="evidence" value="ECO:0007669"/>
    <property type="project" value="UniProtKB-KW"/>
</dbReference>
<evidence type="ECO:0000256" key="2">
    <source>
        <dbReference type="RuleBase" id="RU004447"/>
    </source>
</evidence>
<organism evidence="5">
    <name type="scientific">Bandra megavirus</name>
    <dbReference type="NCBI Taxonomy" id="2071566"/>
    <lineage>
        <taxon>Viruses</taxon>
        <taxon>Varidnaviria</taxon>
        <taxon>Bamfordvirae</taxon>
        <taxon>Nucleocytoviricota</taxon>
        <taxon>Megaviricetes</taxon>
        <taxon>Imitervirales</taxon>
        <taxon>Mimiviridae</taxon>
        <taxon>Megamimivirinae</taxon>
        <taxon>Megavirus</taxon>
    </lineage>
</organism>
<dbReference type="SUPFAM" id="SSF63411">
    <property type="entry name" value="LuxS/MPP-like metallohydrolase"/>
    <property type="match status" value="2"/>
</dbReference>
<dbReference type="Pfam" id="PF00675">
    <property type="entry name" value="Peptidase_M16"/>
    <property type="match status" value="1"/>
</dbReference>
<evidence type="ECO:0000313" key="5">
    <source>
        <dbReference type="EMBL" id="AUV58270.1"/>
    </source>
</evidence>
<dbReference type="PANTHER" id="PTHR11851">
    <property type="entry name" value="METALLOPROTEASE"/>
    <property type="match status" value="1"/>
</dbReference>
<dbReference type="GO" id="GO:0004222">
    <property type="term" value="F:metalloendopeptidase activity"/>
    <property type="evidence" value="ECO:0007669"/>
    <property type="project" value="InterPro"/>
</dbReference>
<comment type="similarity">
    <text evidence="1 2">Belongs to the peptidase M16 family.</text>
</comment>
<feature type="domain" description="Peptidase M16 C-terminal" evidence="4">
    <location>
        <begin position="166"/>
        <end position="354"/>
    </location>
</feature>
<feature type="domain" description="Peptidase M16 N-terminal" evidence="3">
    <location>
        <begin position="24"/>
        <end position="159"/>
    </location>
</feature>
<dbReference type="Gene3D" id="3.30.830.10">
    <property type="entry name" value="Metalloenzyme, LuxS/M16 peptidase-like"/>
    <property type="match status" value="2"/>
</dbReference>
<evidence type="ECO:0000259" key="3">
    <source>
        <dbReference type="Pfam" id="PF00675"/>
    </source>
</evidence>
<sequence length="436" mass="50796">MKYYQKKLHNGINLIMVPDHRLPIITMGFFIRVGSRNETLQHNGIAHFLEHMLFKSTKNRNTDVLFQQLDTIGATYNAATTAEQTYCYLSGSSDNTNFLLDILLDIYLNPKLSNSDIVMEKKVIIEEMRMRSDSPLTKLYSQLHQQIYRNTSLERDIIGNINTISKINSKDLREFHQKFYQPKNTVFVIVGNFNPILIYQNIKPVLSSMVNNNINSQYLDNYHYDKKIIISNIKNQLEPKIFVKKQSELNQIYLLMAFPILDINDRSLIIIDLITQLLSGGFSSKLSKVLREDNGISYTSISYPVLYQDSGIFIIQLIINPDQLYNAIDIIGNILFEIKKNLITSQELEKIINIYKNELIFSMTNPLKILTYIGINILSNKNFKLNLKHNFDEIKKIKPFELRKFCQRIFVREKLNLMICGGTNYDIKINNDLFKF</sequence>
<dbReference type="InterPro" id="IPR050361">
    <property type="entry name" value="MPP/UQCRC_Complex"/>
</dbReference>
<dbReference type="InterPro" id="IPR011249">
    <property type="entry name" value="Metalloenz_LuxS/M16"/>
</dbReference>
<dbReference type="InterPro" id="IPR007863">
    <property type="entry name" value="Peptidase_M16_C"/>
</dbReference>
<proteinExistence type="inferred from homology"/>
<keyword evidence="5" id="KW-0378">Hydrolase</keyword>
<name>A0A2K9V7S4_9VIRU</name>
<keyword evidence="5" id="KW-0645">Protease</keyword>
<dbReference type="Pfam" id="PF05193">
    <property type="entry name" value="Peptidase_M16_C"/>
    <property type="match status" value="1"/>
</dbReference>
<dbReference type="InterPro" id="IPR011765">
    <property type="entry name" value="Pept_M16_N"/>
</dbReference>
<dbReference type="InterPro" id="IPR001431">
    <property type="entry name" value="Pept_M16_Zn_BS"/>
</dbReference>
<dbReference type="PANTHER" id="PTHR11851:SF49">
    <property type="entry name" value="MITOCHONDRIAL-PROCESSING PEPTIDASE SUBUNIT ALPHA"/>
    <property type="match status" value="1"/>
</dbReference>
<accession>A0A2K9V7S4</accession>
<evidence type="ECO:0000256" key="1">
    <source>
        <dbReference type="ARBA" id="ARBA00007261"/>
    </source>
</evidence>
<dbReference type="PROSITE" id="PS00143">
    <property type="entry name" value="INSULINASE"/>
    <property type="match status" value="1"/>
</dbReference>